<feature type="compositionally biased region" description="Low complexity" evidence="1">
    <location>
        <begin position="14"/>
        <end position="32"/>
    </location>
</feature>
<feature type="region of interest" description="Disordered" evidence="1">
    <location>
        <begin position="135"/>
        <end position="172"/>
    </location>
</feature>
<evidence type="ECO:0000313" key="2">
    <source>
        <dbReference type="EMBL" id="CDW48195.1"/>
    </source>
</evidence>
<reference evidence="2" key="1">
    <citation type="submission" date="2014-05" db="EMBL/GenBank/DDBJ databases">
        <authorList>
            <person name="Chronopoulou M."/>
        </authorList>
    </citation>
    <scope>NUCLEOTIDE SEQUENCE</scope>
    <source>
        <tissue evidence="2">Whole organism</tissue>
    </source>
</reference>
<proteinExistence type="predicted"/>
<feature type="region of interest" description="Disordered" evidence="1">
    <location>
        <begin position="1"/>
        <end position="32"/>
    </location>
</feature>
<organism evidence="2">
    <name type="scientific">Lepeophtheirus salmonis</name>
    <name type="common">Salmon louse</name>
    <name type="synonym">Caligus salmonis</name>
    <dbReference type="NCBI Taxonomy" id="72036"/>
    <lineage>
        <taxon>Eukaryota</taxon>
        <taxon>Metazoa</taxon>
        <taxon>Ecdysozoa</taxon>
        <taxon>Arthropoda</taxon>
        <taxon>Crustacea</taxon>
        <taxon>Multicrustacea</taxon>
        <taxon>Hexanauplia</taxon>
        <taxon>Copepoda</taxon>
        <taxon>Siphonostomatoida</taxon>
        <taxon>Caligidae</taxon>
        <taxon>Lepeophtheirus</taxon>
    </lineage>
</organism>
<evidence type="ECO:0000256" key="1">
    <source>
        <dbReference type="SAM" id="MobiDB-lite"/>
    </source>
</evidence>
<feature type="compositionally biased region" description="Basic and acidic residues" evidence="1">
    <location>
        <begin position="153"/>
        <end position="171"/>
    </location>
</feature>
<accession>A0A0K2VCY8</accession>
<dbReference type="AlphaFoldDB" id="A0A0K2VCY8"/>
<protein>
    <submittedName>
        <fullName evidence="2">Uncharacterized protein</fullName>
    </submittedName>
</protein>
<feature type="non-terminal residue" evidence="2">
    <location>
        <position position="1"/>
    </location>
</feature>
<name>A0A0K2VCY8_LEPSM</name>
<sequence>DLDPPTLPNNYVGHTNHNRNPNPSNASSSSTASRTINGYLLMERLEKLELGQDRLSLIISDLTSVISDLKNNLNNPPPPSNEVIPHPKKCHKSICSQSDTGVQTEEVLFSQAEIREKDKEIMKLRKELFKISHAQHRNHAHEENQQKPPIKKSAKEEDKGASTTNESHDFDSESPLNLFIECFKKKYDVAVHPNDVAIFV</sequence>
<dbReference type="EMBL" id="HACA01030834">
    <property type="protein sequence ID" value="CDW48195.1"/>
    <property type="molecule type" value="Transcribed_RNA"/>
</dbReference>